<keyword evidence="14" id="KW-1185">Reference proteome</keyword>
<feature type="compositionally biased region" description="Basic and acidic residues" evidence="9">
    <location>
        <begin position="629"/>
        <end position="644"/>
    </location>
</feature>
<feature type="region of interest" description="Disordered" evidence="9">
    <location>
        <begin position="388"/>
        <end position="410"/>
    </location>
</feature>
<proteinExistence type="inferred from homology"/>
<dbReference type="Pfam" id="PF00270">
    <property type="entry name" value="DEAD"/>
    <property type="match status" value="1"/>
</dbReference>
<evidence type="ECO:0000259" key="12">
    <source>
        <dbReference type="PROSITE" id="PS51195"/>
    </source>
</evidence>
<dbReference type="InterPro" id="IPR000629">
    <property type="entry name" value="RNA-helicase_DEAD-box_CS"/>
</dbReference>
<dbReference type="EMBL" id="CADEPI010000010">
    <property type="protein sequence ID" value="CAB3362971.1"/>
    <property type="molecule type" value="Genomic_DNA"/>
</dbReference>
<reference evidence="13 14" key="1">
    <citation type="submission" date="2020-04" db="EMBL/GenBank/DDBJ databases">
        <authorList>
            <person name="Alioto T."/>
            <person name="Alioto T."/>
            <person name="Gomez Garrido J."/>
        </authorList>
    </citation>
    <scope>NUCLEOTIDE SEQUENCE [LARGE SCALE GENOMIC DNA]</scope>
</reference>
<sequence length="673" mass="75894">MDSELSLNIYTEPASKESAKKKPKEKKRNLEAEPDEFESSKREPKKAKRSHEGEQRPPRQGVTSSLFTGTEDIPRLPPPNIKKQKHQTVFSQLTFEKANLHPFMVKNLEELLGSTKMTEVQRLAIPIILSGKDTIIKSQTGSGKTLTYACPIIQVLQEIRPKISRGEGVMALIIVPTRELALQSYEWLSKLTKSFTWLVPGVFTGGEKKKSEKARMRKGFTILVSTPGRLLDHLSTTKNCNMSKVRYLILDEADRMLDLGYEESVAKIVTALNDQGSTSELRQTILLSATINSAVERLAGLALKESREYVDASNDKEQAETADSEVLCVPDTLDQWFLAVPPKLRLVVLASLVASKCELTNQRKMLIFCATQDMVDYLTPLLASALSQKDTTEESSDEEGDDEEEAEDEKNLSGINTKIQFFRLHGNMTQKERTEVFKTFRDVPSGVLLCTDVASRGLDLPKVDWIIQFTAPPTPQDYVHRVGRTARVGHKGSAVIFLALSELGYVTKLEEHGIRLKEMDATKVLDELLMLIPREPEPKRRRGSRSKSAGRSVEAVATDLQLQFEKAVLDDRQLHELACKAYVSWVRFYASYPAKAKAYFHYKALHLGHYAKSFALRDAPSRIGGIGKRNWERDQQKQHSEQRTNFRRQNPGTNKRSKDRNKELLVSEYASGL</sequence>
<dbReference type="Gene3D" id="3.40.50.300">
    <property type="entry name" value="P-loop containing nucleotide triphosphate hydrolases"/>
    <property type="match status" value="2"/>
</dbReference>
<evidence type="ECO:0000313" key="14">
    <source>
        <dbReference type="Proteomes" id="UP000494165"/>
    </source>
</evidence>
<comment type="caution">
    <text evidence="13">The sequence shown here is derived from an EMBL/GenBank/DDBJ whole genome shotgun (WGS) entry which is preliminary data.</text>
</comment>
<dbReference type="InterPro" id="IPR014014">
    <property type="entry name" value="RNA_helicase_DEAD_Q_motif"/>
</dbReference>
<evidence type="ECO:0000259" key="10">
    <source>
        <dbReference type="PROSITE" id="PS51192"/>
    </source>
</evidence>
<evidence type="ECO:0000256" key="7">
    <source>
        <dbReference type="RuleBase" id="RU000492"/>
    </source>
</evidence>
<comment type="catalytic activity">
    <reaction evidence="8">
        <text>ATP + H2O = ADP + phosphate + H(+)</text>
        <dbReference type="Rhea" id="RHEA:13065"/>
        <dbReference type="ChEBI" id="CHEBI:15377"/>
        <dbReference type="ChEBI" id="CHEBI:15378"/>
        <dbReference type="ChEBI" id="CHEBI:30616"/>
        <dbReference type="ChEBI" id="CHEBI:43474"/>
        <dbReference type="ChEBI" id="CHEBI:456216"/>
        <dbReference type="EC" id="3.6.4.13"/>
    </reaction>
</comment>
<evidence type="ECO:0000256" key="3">
    <source>
        <dbReference type="ARBA" id="ARBA00022806"/>
    </source>
</evidence>
<accession>A0A8S1C4D7</accession>
<feature type="domain" description="Helicase C-terminal" evidence="11">
    <location>
        <begin position="332"/>
        <end position="530"/>
    </location>
</feature>
<protein>
    <recommendedName>
        <fullName evidence="8">ATP-dependent RNA helicase</fullName>
        <ecNumber evidence="8">3.6.4.13</ecNumber>
    </recommendedName>
</protein>
<dbReference type="GO" id="GO:0003724">
    <property type="term" value="F:RNA helicase activity"/>
    <property type="evidence" value="ECO:0007669"/>
    <property type="project" value="UniProtKB-EC"/>
</dbReference>
<dbReference type="OrthoDB" id="422663at2759"/>
<dbReference type="PROSITE" id="PS51194">
    <property type="entry name" value="HELICASE_CTER"/>
    <property type="match status" value="1"/>
</dbReference>
<feature type="domain" description="DEAD-box RNA helicase Q" evidence="12">
    <location>
        <begin position="93"/>
        <end position="122"/>
    </location>
</feature>
<keyword evidence="5 8" id="KW-0694">RNA-binding</keyword>
<organism evidence="13 14">
    <name type="scientific">Cloeon dipterum</name>
    <dbReference type="NCBI Taxonomy" id="197152"/>
    <lineage>
        <taxon>Eukaryota</taxon>
        <taxon>Metazoa</taxon>
        <taxon>Ecdysozoa</taxon>
        <taxon>Arthropoda</taxon>
        <taxon>Hexapoda</taxon>
        <taxon>Insecta</taxon>
        <taxon>Pterygota</taxon>
        <taxon>Palaeoptera</taxon>
        <taxon>Ephemeroptera</taxon>
        <taxon>Pisciforma</taxon>
        <taxon>Baetidae</taxon>
        <taxon>Cloeon</taxon>
    </lineage>
</organism>
<feature type="short sequence motif" description="Q motif" evidence="6">
    <location>
        <begin position="93"/>
        <end position="122"/>
    </location>
</feature>
<dbReference type="Pfam" id="PF00271">
    <property type="entry name" value="Helicase_C"/>
    <property type="match status" value="1"/>
</dbReference>
<keyword evidence="2 7" id="KW-0378">Hydrolase</keyword>
<dbReference type="CDD" id="cd18787">
    <property type="entry name" value="SF2_C_DEAD"/>
    <property type="match status" value="1"/>
</dbReference>
<dbReference type="Pfam" id="PF13959">
    <property type="entry name" value="CTE_SPB4"/>
    <property type="match status" value="1"/>
</dbReference>
<dbReference type="CDD" id="cd17949">
    <property type="entry name" value="DEADc_DDX31"/>
    <property type="match status" value="1"/>
</dbReference>
<evidence type="ECO:0000256" key="8">
    <source>
        <dbReference type="RuleBase" id="RU365068"/>
    </source>
</evidence>
<comment type="function">
    <text evidence="8">RNA helicase.</text>
</comment>
<evidence type="ECO:0000256" key="9">
    <source>
        <dbReference type="SAM" id="MobiDB-lite"/>
    </source>
</evidence>
<name>A0A8S1C4D7_9INSE</name>
<keyword evidence="4 7" id="KW-0067">ATP-binding</keyword>
<dbReference type="PROSITE" id="PS51192">
    <property type="entry name" value="HELICASE_ATP_BIND_1"/>
    <property type="match status" value="1"/>
</dbReference>
<dbReference type="AlphaFoldDB" id="A0A8S1C4D7"/>
<evidence type="ECO:0000256" key="5">
    <source>
        <dbReference type="ARBA" id="ARBA00022884"/>
    </source>
</evidence>
<evidence type="ECO:0000256" key="4">
    <source>
        <dbReference type="ARBA" id="ARBA00022840"/>
    </source>
</evidence>
<dbReference type="Proteomes" id="UP000494165">
    <property type="component" value="Unassembled WGS sequence"/>
</dbReference>
<dbReference type="SUPFAM" id="SSF52540">
    <property type="entry name" value="P-loop containing nucleoside triphosphate hydrolases"/>
    <property type="match status" value="1"/>
</dbReference>
<dbReference type="InterPro" id="IPR025313">
    <property type="entry name" value="SPB4-like_CTE"/>
</dbReference>
<dbReference type="SMART" id="SM01178">
    <property type="entry name" value="DUF4217"/>
    <property type="match status" value="1"/>
</dbReference>
<dbReference type="InterPro" id="IPR001650">
    <property type="entry name" value="Helicase_C-like"/>
</dbReference>
<dbReference type="InterPro" id="IPR014001">
    <property type="entry name" value="Helicase_ATP-bd"/>
</dbReference>
<comment type="domain">
    <text evidence="8">The Q motif is unique to and characteristic of the DEAD box family of RNA helicases and controls ATP binding and hydrolysis.</text>
</comment>
<evidence type="ECO:0000256" key="6">
    <source>
        <dbReference type="PROSITE-ProRule" id="PRU00552"/>
    </source>
</evidence>
<dbReference type="PROSITE" id="PS51195">
    <property type="entry name" value="Q_MOTIF"/>
    <property type="match status" value="1"/>
</dbReference>
<keyword evidence="3 7" id="KW-0347">Helicase</keyword>
<dbReference type="GO" id="GO:0003723">
    <property type="term" value="F:RNA binding"/>
    <property type="evidence" value="ECO:0007669"/>
    <property type="project" value="UniProtKB-UniRule"/>
</dbReference>
<feature type="region of interest" description="Disordered" evidence="9">
    <location>
        <begin position="626"/>
        <end position="661"/>
    </location>
</feature>
<evidence type="ECO:0000256" key="1">
    <source>
        <dbReference type="ARBA" id="ARBA00022741"/>
    </source>
</evidence>
<dbReference type="SMART" id="SM00490">
    <property type="entry name" value="HELICc"/>
    <property type="match status" value="1"/>
</dbReference>
<dbReference type="PANTHER" id="PTHR24031">
    <property type="entry name" value="RNA HELICASE"/>
    <property type="match status" value="1"/>
</dbReference>
<comment type="similarity">
    <text evidence="7">Belongs to the DEAD box helicase family.</text>
</comment>
<dbReference type="InterPro" id="IPR027417">
    <property type="entry name" value="P-loop_NTPase"/>
</dbReference>
<keyword evidence="1 7" id="KW-0547">Nucleotide-binding</keyword>
<feature type="domain" description="Helicase ATP-binding" evidence="10">
    <location>
        <begin position="125"/>
        <end position="309"/>
    </location>
</feature>
<evidence type="ECO:0000256" key="2">
    <source>
        <dbReference type="ARBA" id="ARBA00022801"/>
    </source>
</evidence>
<evidence type="ECO:0000259" key="11">
    <source>
        <dbReference type="PROSITE" id="PS51194"/>
    </source>
</evidence>
<dbReference type="GO" id="GO:0010468">
    <property type="term" value="P:regulation of gene expression"/>
    <property type="evidence" value="ECO:0007669"/>
    <property type="project" value="UniProtKB-ARBA"/>
</dbReference>
<feature type="region of interest" description="Disordered" evidence="9">
    <location>
        <begin position="1"/>
        <end position="84"/>
    </location>
</feature>
<dbReference type="PROSITE" id="PS00039">
    <property type="entry name" value="DEAD_ATP_HELICASE"/>
    <property type="match status" value="1"/>
</dbReference>
<dbReference type="GO" id="GO:0005524">
    <property type="term" value="F:ATP binding"/>
    <property type="evidence" value="ECO:0007669"/>
    <property type="project" value="UniProtKB-UniRule"/>
</dbReference>
<feature type="compositionally biased region" description="Acidic residues" evidence="9">
    <location>
        <begin position="393"/>
        <end position="408"/>
    </location>
</feature>
<dbReference type="EC" id="3.6.4.13" evidence="8"/>
<dbReference type="GO" id="GO:0016787">
    <property type="term" value="F:hydrolase activity"/>
    <property type="evidence" value="ECO:0007669"/>
    <property type="project" value="UniProtKB-KW"/>
</dbReference>
<evidence type="ECO:0000313" key="13">
    <source>
        <dbReference type="EMBL" id="CAB3362971.1"/>
    </source>
</evidence>
<dbReference type="InterPro" id="IPR011545">
    <property type="entry name" value="DEAD/DEAH_box_helicase_dom"/>
</dbReference>
<gene>
    <name evidence="13" type="ORF">CLODIP_2_CD15485</name>
</gene>
<dbReference type="SMART" id="SM00487">
    <property type="entry name" value="DEXDc"/>
    <property type="match status" value="1"/>
</dbReference>